<dbReference type="Proteomes" id="UP000193963">
    <property type="component" value="Unassembled WGS sequence"/>
</dbReference>
<evidence type="ECO:0000313" key="2">
    <source>
        <dbReference type="EMBL" id="SLN27401.1"/>
    </source>
</evidence>
<dbReference type="SUPFAM" id="SSF54593">
    <property type="entry name" value="Glyoxalase/Bleomycin resistance protein/Dihydroxybiphenyl dioxygenase"/>
    <property type="match status" value="1"/>
</dbReference>
<name>A0A1X6YPX2_9RHOB</name>
<protein>
    <submittedName>
        <fullName evidence="2">Glyoxalase-like domain protein</fullName>
    </submittedName>
</protein>
<dbReference type="InterPro" id="IPR050383">
    <property type="entry name" value="GlyoxalaseI/FosfomycinResist"/>
</dbReference>
<dbReference type="Gene3D" id="3.10.180.10">
    <property type="entry name" value="2,3-Dihydroxybiphenyl 1,2-Dioxygenase, domain 1"/>
    <property type="match status" value="1"/>
</dbReference>
<reference evidence="2 3" key="1">
    <citation type="submission" date="2017-03" db="EMBL/GenBank/DDBJ databases">
        <authorList>
            <person name="Afonso C.L."/>
            <person name="Miller P.J."/>
            <person name="Scott M.A."/>
            <person name="Spackman E."/>
            <person name="Goraichik I."/>
            <person name="Dimitrov K.M."/>
            <person name="Suarez D.L."/>
            <person name="Swayne D.E."/>
        </authorList>
    </citation>
    <scope>NUCLEOTIDE SEQUENCE [LARGE SCALE GENOMIC DNA]</scope>
    <source>
        <strain evidence="2 3">CECT 7751</strain>
    </source>
</reference>
<dbReference type="PANTHER" id="PTHR21366">
    <property type="entry name" value="GLYOXALASE FAMILY PROTEIN"/>
    <property type="match status" value="1"/>
</dbReference>
<dbReference type="PANTHER" id="PTHR21366:SF22">
    <property type="entry name" value="VOC DOMAIN-CONTAINING PROTEIN"/>
    <property type="match status" value="1"/>
</dbReference>
<feature type="domain" description="VOC" evidence="1">
    <location>
        <begin position="37"/>
        <end position="162"/>
    </location>
</feature>
<evidence type="ECO:0000259" key="1">
    <source>
        <dbReference type="PROSITE" id="PS51819"/>
    </source>
</evidence>
<gene>
    <name evidence="2" type="ORF">PSM7751_01052</name>
</gene>
<accession>A0A1X6YPX2</accession>
<dbReference type="InterPro" id="IPR004360">
    <property type="entry name" value="Glyas_Fos-R_dOase_dom"/>
</dbReference>
<dbReference type="InterPro" id="IPR037523">
    <property type="entry name" value="VOC_core"/>
</dbReference>
<dbReference type="AlphaFoldDB" id="A0A1X6YPX2"/>
<dbReference type="PROSITE" id="PS51819">
    <property type="entry name" value="VOC"/>
    <property type="match status" value="1"/>
</dbReference>
<dbReference type="EMBL" id="FWFN01000002">
    <property type="protein sequence ID" value="SLN27401.1"/>
    <property type="molecule type" value="Genomic_DNA"/>
</dbReference>
<dbReference type="InterPro" id="IPR029068">
    <property type="entry name" value="Glyas_Bleomycin-R_OHBP_Dase"/>
</dbReference>
<dbReference type="Pfam" id="PF00903">
    <property type="entry name" value="Glyoxalase"/>
    <property type="match status" value="1"/>
</dbReference>
<evidence type="ECO:0000313" key="3">
    <source>
        <dbReference type="Proteomes" id="UP000193963"/>
    </source>
</evidence>
<sequence length="169" mass="18604">MGGYPQGGPLGTSRRRGEGYLWDMQDDMPLPPAPPEALLETALYAEDLETTARFYADVLGLPEIARVEDRHVFFRVGNMVLLLFQPLATAAGGSNPELPVPPHGCRGEGHLCFSASAAEIHAWQERLEAAGVPVEADFHWPNGARSIYFRDPAGNSLEFAEPRLWFDEV</sequence>
<keyword evidence="3" id="KW-1185">Reference proteome</keyword>
<proteinExistence type="predicted"/>
<organism evidence="2 3">
    <name type="scientific">Pseudooceanicola marinus</name>
    <dbReference type="NCBI Taxonomy" id="396013"/>
    <lineage>
        <taxon>Bacteria</taxon>
        <taxon>Pseudomonadati</taxon>
        <taxon>Pseudomonadota</taxon>
        <taxon>Alphaproteobacteria</taxon>
        <taxon>Rhodobacterales</taxon>
        <taxon>Paracoccaceae</taxon>
        <taxon>Pseudooceanicola</taxon>
    </lineage>
</organism>